<protein>
    <submittedName>
        <fullName evidence="2">Uncharacterized protein</fullName>
    </submittedName>
</protein>
<reference evidence="2" key="1">
    <citation type="submission" date="2018-02" db="EMBL/GenBank/DDBJ databases">
        <authorList>
            <person name="Cohen D.B."/>
            <person name="Kent A.D."/>
        </authorList>
    </citation>
    <scope>NUCLEOTIDE SEQUENCE</scope>
</reference>
<sequence>MPHFQAPLWPKLSSHHCHPSSQGRSHHHSWRFLVQQGRASILALGFF</sequence>
<dbReference type="AlphaFoldDB" id="A0A2N9HVW2"/>
<gene>
    <name evidence="2" type="ORF">FSB_LOCUS45959</name>
</gene>
<accession>A0A2N9HVW2</accession>
<proteinExistence type="predicted"/>
<evidence type="ECO:0000313" key="2">
    <source>
        <dbReference type="EMBL" id="SPD18077.1"/>
    </source>
</evidence>
<dbReference type="EMBL" id="OIVN01004557">
    <property type="protein sequence ID" value="SPD18077.1"/>
    <property type="molecule type" value="Genomic_DNA"/>
</dbReference>
<evidence type="ECO:0000256" key="1">
    <source>
        <dbReference type="SAM" id="MobiDB-lite"/>
    </source>
</evidence>
<feature type="compositionally biased region" description="Basic residues" evidence="1">
    <location>
        <begin position="13"/>
        <end position="25"/>
    </location>
</feature>
<feature type="region of interest" description="Disordered" evidence="1">
    <location>
        <begin position="1"/>
        <end position="25"/>
    </location>
</feature>
<name>A0A2N9HVW2_FAGSY</name>
<organism evidence="2">
    <name type="scientific">Fagus sylvatica</name>
    <name type="common">Beechnut</name>
    <dbReference type="NCBI Taxonomy" id="28930"/>
    <lineage>
        <taxon>Eukaryota</taxon>
        <taxon>Viridiplantae</taxon>
        <taxon>Streptophyta</taxon>
        <taxon>Embryophyta</taxon>
        <taxon>Tracheophyta</taxon>
        <taxon>Spermatophyta</taxon>
        <taxon>Magnoliopsida</taxon>
        <taxon>eudicotyledons</taxon>
        <taxon>Gunneridae</taxon>
        <taxon>Pentapetalae</taxon>
        <taxon>rosids</taxon>
        <taxon>fabids</taxon>
        <taxon>Fagales</taxon>
        <taxon>Fagaceae</taxon>
        <taxon>Fagus</taxon>
    </lineage>
</organism>